<evidence type="ECO:0000256" key="9">
    <source>
        <dbReference type="ARBA" id="ARBA00023136"/>
    </source>
</evidence>
<dbReference type="PROSITE" id="PS00086">
    <property type="entry name" value="CYTOCHROME_P450"/>
    <property type="match status" value="1"/>
</dbReference>
<dbReference type="InterPro" id="IPR050182">
    <property type="entry name" value="Cytochrome_P450_fam2"/>
</dbReference>
<dbReference type="InterPro" id="IPR002401">
    <property type="entry name" value="Cyt_P450_E_grp-I"/>
</dbReference>
<dbReference type="FunCoup" id="A0A6J2V0T6">
    <property type="interactions" value="178"/>
</dbReference>
<dbReference type="PANTHER" id="PTHR24300:SF177">
    <property type="entry name" value="CYTOCHROME P450 2J2"/>
    <property type="match status" value="1"/>
</dbReference>
<comment type="similarity">
    <text evidence="3 11">Belongs to the cytochrome P450 family.</text>
</comment>
<sequence>MTLFHRIFSSTSIEWMDTQSLLLFLFLFLLISNHIRNRRPINFPPGPPSLPLLGSAFGLDRKQPHIHLTQMSRRYGNVFSLRLGGLNSVVVNSYSVVKEALIDQADVFSGRPPNPVFQRISKCQGVAFNDGYSWKQQRRFMLSILRNFGVGKRSLESKIKEEFTFLHQSMMDTNGEPFDAYHLINNAVSNIICSLVFGKRFSYTDEKFLHMLNVMSKGLQLHGNVWAQLYNAYPGVMKFLPGPHQELFSCFKQVCAFLREEIDKHRTDWDPLVPRDFIDCYFNEIEKRKDDIEAGFHEEGLCHFVLDLFVAGTETTSTTLLWSFIYMMKYPEIQEKVQEEIDRVIGHSRRPNMSDRPNLPYTDAVIHEIQRMGNIVPLGVLRKTNKDTTLKGYFLPKDTQIIFNLTSVLFDETQWQTPYTFNPLHFLNAQGEFIKPDAFLPFSAGKRICPGESLARMELFLFFTSLLQVFSICPPANTKASLEFKFGITLCPKPFKITAVPRKHHQ</sequence>
<dbReference type="GO" id="GO:0006082">
    <property type="term" value="P:organic acid metabolic process"/>
    <property type="evidence" value="ECO:0007669"/>
    <property type="project" value="TreeGrafter"/>
</dbReference>
<evidence type="ECO:0000256" key="1">
    <source>
        <dbReference type="ARBA" id="ARBA00001971"/>
    </source>
</evidence>
<accession>A0A6J2V0T6</accession>
<keyword evidence="7 10" id="KW-0408">Iron</keyword>
<keyword evidence="12" id="KW-1185">Reference proteome</keyword>
<keyword evidence="9" id="KW-0472">Membrane</keyword>
<dbReference type="GO" id="GO:0006805">
    <property type="term" value="P:xenobiotic metabolic process"/>
    <property type="evidence" value="ECO:0007669"/>
    <property type="project" value="TreeGrafter"/>
</dbReference>
<evidence type="ECO:0000256" key="11">
    <source>
        <dbReference type="RuleBase" id="RU000461"/>
    </source>
</evidence>
<dbReference type="GO" id="GO:0005737">
    <property type="term" value="C:cytoplasm"/>
    <property type="evidence" value="ECO:0007669"/>
    <property type="project" value="TreeGrafter"/>
</dbReference>
<keyword evidence="6 11" id="KW-0560">Oxidoreductase</keyword>
<evidence type="ECO:0000256" key="6">
    <source>
        <dbReference type="ARBA" id="ARBA00023002"/>
    </source>
</evidence>
<organism evidence="12 13">
    <name type="scientific">Chanos chanos</name>
    <name type="common">Milkfish</name>
    <name type="synonym">Mugil chanos</name>
    <dbReference type="NCBI Taxonomy" id="29144"/>
    <lineage>
        <taxon>Eukaryota</taxon>
        <taxon>Metazoa</taxon>
        <taxon>Chordata</taxon>
        <taxon>Craniata</taxon>
        <taxon>Vertebrata</taxon>
        <taxon>Euteleostomi</taxon>
        <taxon>Actinopterygii</taxon>
        <taxon>Neopterygii</taxon>
        <taxon>Teleostei</taxon>
        <taxon>Ostariophysi</taxon>
        <taxon>Gonorynchiformes</taxon>
        <taxon>Chanidae</taxon>
        <taxon>Chanos</taxon>
    </lineage>
</organism>
<dbReference type="CDD" id="cd11026">
    <property type="entry name" value="CYP2"/>
    <property type="match status" value="1"/>
</dbReference>
<dbReference type="FunFam" id="1.10.630.10:FF:000004">
    <property type="entry name" value="cytochrome P450 2D15 isoform X1"/>
    <property type="match status" value="1"/>
</dbReference>
<dbReference type="InterPro" id="IPR001128">
    <property type="entry name" value="Cyt_P450"/>
</dbReference>
<comment type="cofactor">
    <cofactor evidence="1 10">
        <name>heme</name>
        <dbReference type="ChEBI" id="CHEBI:30413"/>
    </cofactor>
</comment>
<dbReference type="CTD" id="494153"/>
<protein>
    <submittedName>
        <fullName evidence="13">Cytochrome P450, family 2, subfamily V, polypeptide 1 isoform X1</fullName>
    </submittedName>
</protein>
<keyword evidence="4 10" id="KW-0349">Heme</keyword>
<keyword evidence="8 11" id="KW-0503">Monooxygenase</keyword>
<dbReference type="GO" id="GO:0016712">
    <property type="term" value="F:oxidoreductase activity, acting on paired donors, with incorporation or reduction of molecular oxygen, reduced flavin or flavoprotein as one donor, and incorporation of one atom of oxygen"/>
    <property type="evidence" value="ECO:0007669"/>
    <property type="project" value="InterPro"/>
</dbReference>
<dbReference type="GeneID" id="115809140"/>
<evidence type="ECO:0000313" key="12">
    <source>
        <dbReference type="Proteomes" id="UP000504632"/>
    </source>
</evidence>
<dbReference type="GO" id="GO:0020037">
    <property type="term" value="F:heme binding"/>
    <property type="evidence" value="ECO:0007669"/>
    <property type="project" value="InterPro"/>
</dbReference>
<dbReference type="InterPro" id="IPR008069">
    <property type="entry name" value="Cyt_P450_E_grp-I_CYP2D-like"/>
</dbReference>
<evidence type="ECO:0000256" key="3">
    <source>
        <dbReference type="ARBA" id="ARBA00010617"/>
    </source>
</evidence>
<dbReference type="SUPFAM" id="SSF48264">
    <property type="entry name" value="Cytochrome P450"/>
    <property type="match status" value="1"/>
</dbReference>
<evidence type="ECO:0000256" key="10">
    <source>
        <dbReference type="PIRSR" id="PIRSR602401-1"/>
    </source>
</evidence>
<dbReference type="RefSeq" id="XP_030626545.1">
    <property type="nucleotide sequence ID" value="XM_030770685.1"/>
</dbReference>
<evidence type="ECO:0000256" key="5">
    <source>
        <dbReference type="ARBA" id="ARBA00022723"/>
    </source>
</evidence>
<evidence type="ECO:0000256" key="4">
    <source>
        <dbReference type="ARBA" id="ARBA00022617"/>
    </source>
</evidence>
<proteinExistence type="inferred from homology"/>
<evidence type="ECO:0000313" key="13">
    <source>
        <dbReference type="RefSeq" id="XP_030626545.1"/>
    </source>
</evidence>
<dbReference type="PANTHER" id="PTHR24300">
    <property type="entry name" value="CYTOCHROME P450 508A4-RELATED"/>
    <property type="match status" value="1"/>
</dbReference>
<dbReference type="InterPro" id="IPR036396">
    <property type="entry name" value="Cyt_P450_sf"/>
</dbReference>
<evidence type="ECO:0000256" key="7">
    <source>
        <dbReference type="ARBA" id="ARBA00023004"/>
    </source>
</evidence>
<dbReference type="Pfam" id="PF00067">
    <property type="entry name" value="p450"/>
    <property type="match status" value="1"/>
</dbReference>
<dbReference type="InParanoid" id="A0A6J2V0T6"/>
<dbReference type="Gene3D" id="1.10.630.10">
    <property type="entry name" value="Cytochrome P450"/>
    <property type="match status" value="1"/>
</dbReference>
<dbReference type="PRINTS" id="PR00463">
    <property type="entry name" value="EP450I"/>
</dbReference>
<name>A0A6J2V0T6_CHACN</name>
<dbReference type="GO" id="GO:0005506">
    <property type="term" value="F:iron ion binding"/>
    <property type="evidence" value="ECO:0007669"/>
    <property type="project" value="InterPro"/>
</dbReference>
<gene>
    <name evidence="13" type="primary">cyp2v1</name>
</gene>
<dbReference type="Proteomes" id="UP000504632">
    <property type="component" value="Chromosome 4"/>
</dbReference>
<evidence type="ECO:0000256" key="8">
    <source>
        <dbReference type="ARBA" id="ARBA00023033"/>
    </source>
</evidence>
<keyword evidence="5 10" id="KW-0479">Metal-binding</keyword>
<feature type="binding site" description="axial binding residue" evidence="10">
    <location>
        <position position="449"/>
    </location>
    <ligand>
        <name>heme</name>
        <dbReference type="ChEBI" id="CHEBI:30413"/>
    </ligand>
    <ligandPart>
        <name>Fe</name>
        <dbReference type="ChEBI" id="CHEBI:18248"/>
    </ligandPart>
</feature>
<dbReference type="PRINTS" id="PR00385">
    <property type="entry name" value="P450"/>
</dbReference>
<comment type="subcellular location">
    <subcellularLocation>
        <location evidence="2">Membrane</location>
    </subcellularLocation>
</comment>
<dbReference type="GO" id="GO:0016020">
    <property type="term" value="C:membrane"/>
    <property type="evidence" value="ECO:0007669"/>
    <property type="project" value="UniProtKB-SubCell"/>
</dbReference>
<reference evidence="13" key="1">
    <citation type="submission" date="2025-08" db="UniProtKB">
        <authorList>
            <consortium name="RefSeq"/>
        </authorList>
    </citation>
    <scope>IDENTIFICATION</scope>
</reference>
<dbReference type="InterPro" id="IPR017972">
    <property type="entry name" value="Cyt_P450_CS"/>
</dbReference>
<dbReference type="OrthoDB" id="2789670at2759"/>
<evidence type="ECO:0000256" key="2">
    <source>
        <dbReference type="ARBA" id="ARBA00004370"/>
    </source>
</evidence>
<dbReference type="AlphaFoldDB" id="A0A6J2V0T6"/>
<dbReference type="PRINTS" id="PR01686">
    <property type="entry name" value="EP450ICYP2D"/>
</dbReference>